<keyword evidence="6 7" id="KW-0472">Membrane</keyword>
<gene>
    <name evidence="9" type="ORF">QV06_09810</name>
</gene>
<keyword evidence="2 7" id="KW-0813">Transport</keyword>
<comment type="subcellular location">
    <subcellularLocation>
        <location evidence="1 7">Cell membrane</location>
        <topology evidence="1 7">Multi-pass membrane protein</topology>
    </subcellularLocation>
</comment>
<dbReference type="PATRIC" id="fig|505345.6.peg.1994"/>
<feature type="transmembrane region" description="Helical" evidence="7">
    <location>
        <begin position="110"/>
        <end position="131"/>
    </location>
</feature>
<dbReference type="InterPro" id="IPR035906">
    <property type="entry name" value="MetI-like_sf"/>
</dbReference>
<dbReference type="PANTHER" id="PTHR30151">
    <property type="entry name" value="ALKANE SULFONATE ABC TRANSPORTER-RELATED, MEMBRANE SUBUNIT"/>
    <property type="match status" value="1"/>
</dbReference>
<organism evidence="9 10">
    <name type="scientific">Gallibacterium genomosp. 3</name>
    <dbReference type="NCBI Taxonomy" id="505345"/>
    <lineage>
        <taxon>Bacteria</taxon>
        <taxon>Pseudomonadati</taxon>
        <taxon>Pseudomonadota</taxon>
        <taxon>Gammaproteobacteria</taxon>
        <taxon>Pasteurellales</taxon>
        <taxon>Pasteurellaceae</taxon>
        <taxon>Gallibacterium</taxon>
    </lineage>
</organism>
<feature type="transmembrane region" description="Helical" evidence="7">
    <location>
        <begin position="137"/>
        <end position="157"/>
    </location>
</feature>
<feature type="transmembrane region" description="Helical" evidence="7">
    <location>
        <begin position="234"/>
        <end position="252"/>
    </location>
</feature>
<feature type="transmembrane region" description="Helical" evidence="7">
    <location>
        <begin position="20"/>
        <end position="41"/>
    </location>
</feature>
<sequence length="265" mass="29608">MLIVNKVRKPQSTFFLIVDYLWGGFATLAIVCFFLSLWQWASLSLGEFLLPSPITVFYRAIELLKNSQQNQITLSLWRALLGVGGSLLLGLSFGFIAGHFRTVFVILKPLITTLLSTPPIIWVVMALFWFGFGNSSVLFTIVIIVTPLTFSSTVVAVQQLNKQTLEVFDVYQLGFLKKIKYFYIPHFTRYVISSVSVAVATGVRVVVMAELLGASDGIGARIADARAMLDTETVMAYVVLVISLVAIFEYCITKPIEILFMPWKQ</sequence>
<dbReference type="GO" id="GO:0005886">
    <property type="term" value="C:plasma membrane"/>
    <property type="evidence" value="ECO:0007669"/>
    <property type="project" value="UniProtKB-SubCell"/>
</dbReference>
<dbReference type="PROSITE" id="PS50928">
    <property type="entry name" value="ABC_TM1"/>
    <property type="match status" value="1"/>
</dbReference>
<feature type="transmembrane region" description="Helical" evidence="7">
    <location>
        <begin position="76"/>
        <end position="98"/>
    </location>
</feature>
<dbReference type="SUPFAM" id="SSF161098">
    <property type="entry name" value="MetI-like"/>
    <property type="match status" value="1"/>
</dbReference>
<dbReference type="GO" id="GO:0055085">
    <property type="term" value="P:transmembrane transport"/>
    <property type="evidence" value="ECO:0007669"/>
    <property type="project" value="InterPro"/>
</dbReference>
<proteinExistence type="inferred from homology"/>
<evidence type="ECO:0000256" key="4">
    <source>
        <dbReference type="ARBA" id="ARBA00022692"/>
    </source>
</evidence>
<name>A0A1A7PP65_9PAST</name>
<dbReference type="InterPro" id="IPR000515">
    <property type="entry name" value="MetI-like"/>
</dbReference>
<feature type="domain" description="ABC transmembrane type-1" evidence="8">
    <location>
        <begin position="72"/>
        <end position="252"/>
    </location>
</feature>
<accession>A0A1A7PP65</accession>
<evidence type="ECO:0000259" key="8">
    <source>
        <dbReference type="PROSITE" id="PS50928"/>
    </source>
</evidence>
<evidence type="ECO:0000256" key="2">
    <source>
        <dbReference type="ARBA" id="ARBA00022448"/>
    </source>
</evidence>
<dbReference type="Gene3D" id="1.10.3720.10">
    <property type="entry name" value="MetI-like"/>
    <property type="match status" value="1"/>
</dbReference>
<evidence type="ECO:0000256" key="3">
    <source>
        <dbReference type="ARBA" id="ARBA00022475"/>
    </source>
</evidence>
<comment type="caution">
    <text evidence="9">The sequence shown here is derived from an EMBL/GenBank/DDBJ whole genome shotgun (WGS) entry which is preliminary data.</text>
</comment>
<dbReference type="STRING" id="505345.QV06_09810"/>
<dbReference type="AlphaFoldDB" id="A0A1A7PP65"/>
<dbReference type="RefSeq" id="WP_065237977.1">
    <property type="nucleotide sequence ID" value="NZ_JTJR01000043.1"/>
</dbReference>
<dbReference type="PANTHER" id="PTHR30151:SF0">
    <property type="entry name" value="ABC TRANSPORTER PERMEASE PROTEIN MJ0413-RELATED"/>
    <property type="match status" value="1"/>
</dbReference>
<evidence type="ECO:0000313" key="9">
    <source>
        <dbReference type="EMBL" id="OBX03536.1"/>
    </source>
</evidence>
<keyword evidence="3" id="KW-1003">Cell membrane</keyword>
<keyword evidence="5 7" id="KW-1133">Transmembrane helix</keyword>
<protein>
    <submittedName>
        <fullName evidence="9">ABC transporter permease</fullName>
    </submittedName>
</protein>
<reference evidence="9 10" key="1">
    <citation type="submission" date="2014-11" db="EMBL/GenBank/DDBJ databases">
        <title>Pan-genome of Gallibacterium spp.</title>
        <authorList>
            <person name="Kudirkiene E."/>
            <person name="Bojesen A.M."/>
        </authorList>
    </citation>
    <scope>NUCLEOTIDE SEQUENCE [LARGE SCALE GENOMIC DNA]</scope>
    <source>
        <strain evidence="9 10">59/S3/89</strain>
    </source>
</reference>
<evidence type="ECO:0000313" key="10">
    <source>
        <dbReference type="Proteomes" id="UP000092626"/>
    </source>
</evidence>
<dbReference type="Pfam" id="PF00528">
    <property type="entry name" value="BPD_transp_1"/>
    <property type="match status" value="1"/>
</dbReference>
<dbReference type="EMBL" id="JTJR01000043">
    <property type="protein sequence ID" value="OBX03536.1"/>
    <property type="molecule type" value="Genomic_DNA"/>
</dbReference>
<comment type="similarity">
    <text evidence="7">Belongs to the binding-protein-dependent transport system permease family.</text>
</comment>
<keyword evidence="4 7" id="KW-0812">Transmembrane</keyword>
<feature type="transmembrane region" description="Helical" evidence="7">
    <location>
        <begin position="187"/>
        <end position="207"/>
    </location>
</feature>
<evidence type="ECO:0000256" key="1">
    <source>
        <dbReference type="ARBA" id="ARBA00004651"/>
    </source>
</evidence>
<evidence type="ECO:0000256" key="5">
    <source>
        <dbReference type="ARBA" id="ARBA00022989"/>
    </source>
</evidence>
<evidence type="ECO:0000256" key="6">
    <source>
        <dbReference type="ARBA" id="ARBA00023136"/>
    </source>
</evidence>
<evidence type="ECO:0000256" key="7">
    <source>
        <dbReference type="RuleBase" id="RU363032"/>
    </source>
</evidence>
<dbReference type="Proteomes" id="UP000092626">
    <property type="component" value="Unassembled WGS sequence"/>
</dbReference>